<accession>A0A4R1BGK2</accession>
<feature type="transmembrane region" description="Helical" evidence="7">
    <location>
        <begin position="72"/>
        <end position="92"/>
    </location>
</feature>
<dbReference type="Proteomes" id="UP000295244">
    <property type="component" value="Unassembled WGS sequence"/>
</dbReference>
<dbReference type="EMBL" id="SKBU01000017">
    <property type="protein sequence ID" value="TCJ16208.1"/>
    <property type="molecule type" value="Genomic_DNA"/>
</dbReference>
<dbReference type="InterPro" id="IPR002771">
    <property type="entry name" value="Multi_antbiot-R_MarC"/>
</dbReference>
<dbReference type="RefSeq" id="WP_132691594.1">
    <property type="nucleotide sequence ID" value="NZ_SKBU01000017.1"/>
</dbReference>
<feature type="transmembrane region" description="Helical" evidence="7">
    <location>
        <begin position="40"/>
        <end position="66"/>
    </location>
</feature>
<proteinExistence type="inferred from homology"/>
<evidence type="ECO:0000256" key="2">
    <source>
        <dbReference type="ARBA" id="ARBA00009784"/>
    </source>
</evidence>
<sequence length="208" mass="21429">MPELVFNSFVTLLVVVDPVGLALIFAALTRGATEEYRRRMAIKGVGISAGILAGFTVAGGGLLGALGIGIPAFRIAGGALLFLLALEMVFARQSGIRSTTAREQAEASQREDISVFPLAIPLIAGPGALTAVLLFSGGGFYLPNVLVVLFVVAVVLLITLACLLLAARLVRLFGKTGGDILSRVLGVILAALAVQFIIEGLQTSLGLG</sequence>
<comment type="caution">
    <text evidence="8">The sequence shown here is derived from an EMBL/GenBank/DDBJ whole genome shotgun (WGS) entry which is preliminary data.</text>
</comment>
<evidence type="ECO:0000256" key="6">
    <source>
        <dbReference type="ARBA" id="ARBA00023136"/>
    </source>
</evidence>
<dbReference type="OrthoDB" id="21094at2"/>
<feature type="transmembrane region" description="Helical" evidence="7">
    <location>
        <begin position="180"/>
        <end position="198"/>
    </location>
</feature>
<evidence type="ECO:0000256" key="5">
    <source>
        <dbReference type="ARBA" id="ARBA00022989"/>
    </source>
</evidence>
<organism evidence="8 9">
    <name type="scientific">Rubrobacter taiwanensis</name>
    <dbReference type="NCBI Taxonomy" id="185139"/>
    <lineage>
        <taxon>Bacteria</taxon>
        <taxon>Bacillati</taxon>
        <taxon>Actinomycetota</taxon>
        <taxon>Rubrobacteria</taxon>
        <taxon>Rubrobacterales</taxon>
        <taxon>Rubrobacteraceae</taxon>
        <taxon>Rubrobacter</taxon>
    </lineage>
</organism>
<protein>
    <recommendedName>
        <fullName evidence="7">UPF0056 membrane protein</fullName>
    </recommendedName>
</protein>
<evidence type="ECO:0000313" key="8">
    <source>
        <dbReference type="EMBL" id="TCJ16208.1"/>
    </source>
</evidence>
<dbReference type="NCBIfam" id="TIGR00427">
    <property type="entry name" value="NAAT family transporter"/>
    <property type="match status" value="1"/>
</dbReference>
<keyword evidence="9" id="KW-1185">Reference proteome</keyword>
<evidence type="ECO:0000256" key="4">
    <source>
        <dbReference type="ARBA" id="ARBA00022692"/>
    </source>
</evidence>
<dbReference type="Pfam" id="PF01914">
    <property type="entry name" value="MarC"/>
    <property type="match status" value="1"/>
</dbReference>
<feature type="transmembrane region" description="Helical" evidence="7">
    <location>
        <begin position="6"/>
        <end position="28"/>
    </location>
</feature>
<gene>
    <name evidence="8" type="ORF">E0L93_10255</name>
</gene>
<keyword evidence="5 7" id="KW-1133">Transmembrane helix</keyword>
<name>A0A4R1BGK2_9ACTN</name>
<keyword evidence="3" id="KW-1003">Cell membrane</keyword>
<dbReference type="PANTHER" id="PTHR33508">
    <property type="entry name" value="UPF0056 MEMBRANE PROTEIN YHCE"/>
    <property type="match status" value="1"/>
</dbReference>
<evidence type="ECO:0000256" key="1">
    <source>
        <dbReference type="ARBA" id="ARBA00004651"/>
    </source>
</evidence>
<feature type="transmembrane region" description="Helical" evidence="7">
    <location>
        <begin position="113"/>
        <end position="135"/>
    </location>
</feature>
<evidence type="ECO:0000256" key="3">
    <source>
        <dbReference type="ARBA" id="ARBA00022475"/>
    </source>
</evidence>
<feature type="transmembrane region" description="Helical" evidence="7">
    <location>
        <begin position="141"/>
        <end position="168"/>
    </location>
</feature>
<dbReference type="AlphaFoldDB" id="A0A4R1BGK2"/>
<reference evidence="8 9" key="1">
    <citation type="submission" date="2019-03" db="EMBL/GenBank/DDBJ databases">
        <title>Whole genome sequence of a novel Rubrobacter taiwanensis strain, isolated from Yellowstone National Park.</title>
        <authorList>
            <person name="Freed S."/>
            <person name="Ramaley R.F."/>
            <person name="Kyndt J.A."/>
        </authorList>
    </citation>
    <scope>NUCLEOTIDE SEQUENCE [LARGE SCALE GENOMIC DNA]</scope>
    <source>
        <strain evidence="8 9">Yellowstone</strain>
    </source>
</reference>
<comment type="similarity">
    <text evidence="2 7">Belongs to the UPF0056 (MarC) family.</text>
</comment>
<comment type="subcellular location">
    <subcellularLocation>
        <location evidence="1 7">Cell membrane</location>
        <topology evidence="1 7">Multi-pass membrane protein</topology>
    </subcellularLocation>
</comment>
<dbReference type="GO" id="GO:0005886">
    <property type="term" value="C:plasma membrane"/>
    <property type="evidence" value="ECO:0007669"/>
    <property type="project" value="UniProtKB-SubCell"/>
</dbReference>
<evidence type="ECO:0000313" key="9">
    <source>
        <dbReference type="Proteomes" id="UP000295244"/>
    </source>
</evidence>
<keyword evidence="4 7" id="KW-0812">Transmembrane</keyword>
<evidence type="ECO:0000256" key="7">
    <source>
        <dbReference type="RuleBase" id="RU362048"/>
    </source>
</evidence>
<dbReference type="PANTHER" id="PTHR33508:SF1">
    <property type="entry name" value="UPF0056 MEMBRANE PROTEIN YHCE"/>
    <property type="match status" value="1"/>
</dbReference>
<keyword evidence="6 7" id="KW-0472">Membrane</keyword>